<evidence type="ECO:0000313" key="3">
    <source>
        <dbReference type="Proteomes" id="UP000539313"/>
    </source>
</evidence>
<keyword evidence="3" id="KW-1185">Reference proteome</keyword>
<feature type="compositionally biased region" description="Low complexity" evidence="1">
    <location>
        <begin position="22"/>
        <end position="35"/>
    </location>
</feature>
<dbReference type="EMBL" id="JACJII010000001">
    <property type="protein sequence ID" value="MBA9002495.1"/>
    <property type="molecule type" value="Genomic_DNA"/>
</dbReference>
<sequence>MQTHPDPLEAAVMVALADLRRSTPASAPSAPSHRPGATEDRRLHAVPASADPRGGERPDGGPAGALLERCTAVIDAELARLAGRSTLDRDALETVADALHRLADSLLLDRVRGAHLEPPVLAALFDLERTC</sequence>
<dbReference type="RefSeq" id="WP_157995679.1">
    <property type="nucleotide sequence ID" value="NZ_JACJII010000001.1"/>
</dbReference>
<dbReference type="Proteomes" id="UP000539313">
    <property type="component" value="Unassembled WGS sequence"/>
</dbReference>
<feature type="region of interest" description="Disordered" evidence="1">
    <location>
        <begin position="19"/>
        <end position="64"/>
    </location>
</feature>
<name>A0A7W3MV75_9ACTN</name>
<organism evidence="2 3">
    <name type="scientific">Thermomonospora cellulosilytica</name>
    <dbReference type="NCBI Taxonomy" id="1411118"/>
    <lineage>
        <taxon>Bacteria</taxon>
        <taxon>Bacillati</taxon>
        <taxon>Actinomycetota</taxon>
        <taxon>Actinomycetes</taxon>
        <taxon>Streptosporangiales</taxon>
        <taxon>Thermomonosporaceae</taxon>
        <taxon>Thermomonospora</taxon>
    </lineage>
</organism>
<evidence type="ECO:0000313" key="2">
    <source>
        <dbReference type="EMBL" id="MBA9002495.1"/>
    </source>
</evidence>
<reference evidence="2 3" key="1">
    <citation type="submission" date="2020-08" db="EMBL/GenBank/DDBJ databases">
        <title>Sequencing the genomes of 1000 actinobacteria strains.</title>
        <authorList>
            <person name="Klenk H.-P."/>
        </authorList>
    </citation>
    <scope>NUCLEOTIDE SEQUENCE [LARGE SCALE GENOMIC DNA]</scope>
    <source>
        <strain evidence="2 3">DSM 45823</strain>
    </source>
</reference>
<gene>
    <name evidence="2" type="ORF">HNR21_001377</name>
</gene>
<dbReference type="AlphaFoldDB" id="A0A7W3MV75"/>
<proteinExistence type="predicted"/>
<accession>A0A7W3MV75</accession>
<protein>
    <submittedName>
        <fullName evidence="2">Uncharacterized protein</fullName>
    </submittedName>
</protein>
<comment type="caution">
    <text evidence="2">The sequence shown here is derived from an EMBL/GenBank/DDBJ whole genome shotgun (WGS) entry which is preliminary data.</text>
</comment>
<evidence type="ECO:0000256" key="1">
    <source>
        <dbReference type="SAM" id="MobiDB-lite"/>
    </source>
</evidence>